<keyword evidence="1" id="KW-1005">Bacterial flagellum biogenesis</keyword>
<dbReference type="EMBL" id="JAGQHR010000571">
    <property type="protein sequence ID" value="MCA9729095.1"/>
    <property type="molecule type" value="Genomic_DNA"/>
</dbReference>
<dbReference type="Gene3D" id="2.30.30.760">
    <property type="match status" value="1"/>
</dbReference>
<comment type="subcellular location">
    <subcellularLocation>
        <location evidence="1">Periplasm</location>
    </subcellularLocation>
</comment>
<evidence type="ECO:0000256" key="1">
    <source>
        <dbReference type="RuleBase" id="RU362063"/>
    </source>
</evidence>
<dbReference type="PANTHER" id="PTHR36307">
    <property type="entry name" value="FLAGELLA BASAL BODY P-RING FORMATION PROTEIN FLGA"/>
    <property type="match status" value="1"/>
</dbReference>
<dbReference type="PANTHER" id="PTHR36307:SF1">
    <property type="entry name" value="FLAGELLA BASAL BODY P-RING FORMATION PROTEIN FLGA"/>
    <property type="match status" value="1"/>
</dbReference>
<dbReference type="NCBIfam" id="TIGR03170">
    <property type="entry name" value="flgA_cterm"/>
    <property type="match status" value="1"/>
</dbReference>
<dbReference type="Proteomes" id="UP000697710">
    <property type="component" value="Unassembled WGS sequence"/>
</dbReference>
<feature type="domain" description="Flagella basal body P-ring formation protein FlgA SAF" evidence="2">
    <location>
        <begin position="116"/>
        <end position="228"/>
    </location>
</feature>
<keyword evidence="3" id="KW-0282">Flagellum</keyword>
<organism evidence="3 4">
    <name type="scientific">Eiseniibacteriota bacterium</name>
    <dbReference type="NCBI Taxonomy" id="2212470"/>
    <lineage>
        <taxon>Bacteria</taxon>
        <taxon>Candidatus Eiseniibacteriota</taxon>
    </lineage>
</organism>
<dbReference type="GO" id="GO:0044780">
    <property type="term" value="P:bacterial-type flagellum assembly"/>
    <property type="evidence" value="ECO:0007669"/>
    <property type="project" value="InterPro"/>
</dbReference>
<dbReference type="AlphaFoldDB" id="A0A956M366"/>
<protein>
    <recommendedName>
        <fullName evidence="1">Flagella basal body P-ring formation protein FlgA</fullName>
    </recommendedName>
</protein>
<keyword evidence="1" id="KW-0574">Periplasm</keyword>
<name>A0A956M366_UNCEI</name>
<gene>
    <name evidence="3" type="primary">flgA</name>
    <name evidence="3" type="ORF">KC729_15500</name>
</gene>
<keyword evidence="3" id="KW-0966">Cell projection</keyword>
<proteinExistence type="inferred from homology"/>
<comment type="caution">
    <text evidence="3">The sequence shown here is derived from an EMBL/GenBank/DDBJ whole genome shotgun (WGS) entry which is preliminary data.</text>
</comment>
<evidence type="ECO:0000313" key="4">
    <source>
        <dbReference type="Proteomes" id="UP000697710"/>
    </source>
</evidence>
<sequence length="238" mass="25410">MVWILLSIGILVSGVRASTNELPRTPGAMGALETFEATLSNRYGLSDLKVDWSLGTTLARELGELEEPSVESVQVLPAECPDRVVVRLRGRRSGRPVEVLVPGTLRVSGLGQKALRTLRAGSMLSEADAERVQTFVPPSARCEMPIDGMFVTETVVAGAWIPCASLREPPLVRRGQDLVVVVRGPGLELRGRGVARKDAWLGEELSVRVGGAARDCHAQVIGPGTVEVAMAGREVSTP</sequence>
<comment type="similarity">
    <text evidence="1">Belongs to the FlgA family.</text>
</comment>
<accession>A0A956M366</accession>
<dbReference type="InterPro" id="IPR039246">
    <property type="entry name" value="Flagellar_FlgA"/>
</dbReference>
<dbReference type="InterPro" id="IPR017585">
    <property type="entry name" value="SAF_FlgA"/>
</dbReference>
<reference evidence="3" key="2">
    <citation type="journal article" date="2021" name="Microbiome">
        <title>Successional dynamics and alternative stable states in a saline activated sludge microbial community over 9 years.</title>
        <authorList>
            <person name="Wang Y."/>
            <person name="Ye J."/>
            <person name="Ju F."/>
            <person name="Liu L."/>
            <person name="Boyd J.A."/>
            <person name="Deng Y."/>
            <person name="Parks D.H."/>
            <person name="Jiang X."/>
            <person name="Yin X."/>
            <person name="Woodcroft B.J."/>
            <person name="Tyson G.W."/>
            <person name="Hugenholtz P."/>
            <person name="Polz M.F."/>
            <person name="Zhang T."/>
        </authorList>
    </citation>
    <scope>NUCLEOTIDE SEQUENCE</scope>
    <source>
        <strain evidence="3">HKST-UBA01</strain>
    </source>
</reference>
<evidence type="ECO:0000259" key="2">
    <source>
        <dbReference type="Pfam" id="PF13144"/>
    </source>
</evidence>
<dbReference type="GO" id="GO:0042597">
    <property type="term" value="C:periplasmic space"/>
    <property type="evidence" value="ECO:0007669"/>
    <property type="project" value="UniProtKB-SubCell"/>
</dbReference>
<reference evidence="3" key="1">
    <citation type="submission" date="2020-04" db="EMBL/GenBank/DDBJ databases">
        <authorList>
            <person name="Zhang T."/>
        </authorList>
    </citation>
    <scope>NUCLEOTIDE SEQUENCE</scope>
    <source>
        <strain evidence="3">HKST-UBA01</strain>
    </source>
</reference>
<dbReference type="Pfam" id="PF13144">
    <property type="entry name" value="ChapFlgA"/>
    <property type="match status" value="1"/>
</dbReference>
<keyword evidence="3" id="KW-0969">Cilium</keyword>
<evidence type="ECO:0000313" key="3">
    <source>
        <dbReference type="EMBL" id="MCA9729095.1"/>
    </source>
</evidence>
<comment type="function">
    <text evidence="1">Involved in the assembly process of the P-ring formation. It may associate with FlgF on the rod constituting a structure essential for the P-ring assembly or may act as a modulator protein for the P-ring assembly.</text>
</comment>